<accession>A0A060C2Z0</accession>
<dbReference type="AlphaFoldDB" id="A0A060C2Z0"/>
<dbReference type="InterPro" id="IPR012338">
    <property type="entry name" value="Beta-lactam/transpept-like"/>
</dbReference>
<feature type="non-terminal residue" evidence="1">
    <location>
        <position position="170"/>
    </location>
</feature>
<dbReference type="EMBL" id="KF122000">
    <property type="protein sequence ID" value="AIA89292.1"/>
    <property type="molecule type" value="Genomic_DNA"/>
</dbReference>
<protein>
    <submittedName>
        <fullName evidence="1">CAZy families GT51 protein</fullName>
    </submittedName>
</protein>
<reference evidence="1" key="1">
    <citation type="journal article" date="2013" name="Environ. Microbiol.">
        <title>Seasonally variable intestinal metagenomes of the red palm weevil (Rhynchophorus ferrugineus).</title>
        <authorList>
            <person name="Jia S."/>
            <person name="Zhang X."/>
            <person name="Zhang G."/>
            <person name="Yin A."/>
            <person name="Zhang S."/>
            <person name="Li F."/>
            <person name="Wang L."/>
            <person name="Zhao D."/>
            <person name="Yun Q."/>
            <person name="Tala"/>
            <person name="Wang J."/>
            <person name="Sun G."/>
            <person name="Baabdullah M."/>
            <person name="Yu X."/>
            <person name="Hu S."/>
            <person name="Al-Mssallem I.S."/>
            <person name="Yu J."/>
        </authorList>
    </citation>
    <scope>NUCLEOTIDE SEQUENCE</scope>
</reference>
<name>A0A060C2Z0_9FIRM</name>
<dbReference type="Gene3D" id="3.40.710.10">
    <property type="entry name" value="DD-peptidase/beta-lactamase superfamily"/>
    <property type="match status" value="1"/>
</dbReference>
<dbReference type="SUPFAM" id="SSF56601">
    <property type="entry name" value="beta-lactamase/transpeptidase-like"/>
    <property type="match status" value="1"/>
</dbReference>
<organism evidence="1">
    <name type="scientific">uncultured Caldicellulosiruptor sp</name>
    <dbReference type="NCBI Taxonomy" id="569407"/>
    <lineage>
        <taxon>Bacteria</taxon>
        <taxon>Bacillati</taxon>
        <taxon>Bacillota</taxon>
        <taxon>Bacillota incertae sedis</taxon>
        <taxon>Caldicellulosiruptorales</taxon>
        <taxon>Caldicellulosiruptoraceae</taxon>
        <taxon>Caldicellulosiruptor</taxon>
        <taxon>environmental samples</taxon>
    </lineage>
</organism>
<proteinExistence type="predicted"/>
<sequence length="170" mass="17908">MGSDEYKALVSSATGGDYAAPLWAAIMEAVHDYKGITEDQPIVTKSANEVGLVKVTVCGVSGMLPTKACANDANGYELITDYYLSGTEPTKTCNMHRAVRLCTKSMKAPTSACSSVKTFGTIYIPEGHPLRNDSSTVVREYFTGATTNKDKTAVGTCSTCKSGGSGTTDH</sequence>
<evidence type="ECO:0000313" key="1">
    <source>
        <dbReference type="EMBL" id="AIA89292.1"/>
    </source>
</evidence>